<sequence length="78" mass="9010">MTQTEALRRKVAEYIAQADEKSLRMVQAILEIEQNHDWWDDLPSAVQDTIMAADKEISQGNGIPHEVITKKYKQWGLK</sequence>
<dbReference type="EMBL" id="BAABFN010000001">
    <property type="protein sequence ID" value="GAA4303163.1"/>
    <property type="molecule type" value="Genomic_DNA"/>
</dbReference>
<proteinExistence type="predicted"/>
<gene>
    <name evidence="1" type="ORF">GCM10023143_06280</name>
</gene>
<evidence type="ECO:0000313" key="1">
    <source>
        <dbReference type="EMBL" id="GAA4303163.1"/>
    </source>
</evidence>
<evidence type="ECO:0000313" key="2">
    <source>
        <dbReference type="Proteomes" id="UP001501207"/>
    </source>
</evidence>
<dbReference type="RefSeq" id="WP_344975186.1">
    <property type="nucleotide sequence ID" value="NZ_BAABFN010000001.1"/>
</dbReference>
<name>A0ABP8FG90_9BACT</name>
<organism evidence="1 2">
    <name type="scientific">Compostibacter hankyongensis</name>
    <dbReference type="NCBI Taxonomy" id="1007089"/>
    <lineage>
        <taxon>Bacteria</taxon>
        <taxon>Pseudomonadati</taxon>
        <taxon>Bacteroidota</taxon>
        <taxon>Chitinophagia</taxon>
        <taxon>Chitinophagales</taxon>
        <taxon>Chitinophagaceae</taxon>
        <taxon>Compostibacter</taxon>
    </lineage>
</organism>
<protein>
    <recommendedName>
        <fullName evidence="3">Addiction module protein</fullName>
    </recommendedName>
</protein>
<comment type="caution">
    <text evidence="1">The sequence shown here is derived from an EMBL/GenBank/DDBJ whole genome shotgun (WGS) entry which is preliminary data.</text>
</comment>
<reference evidence="2" key="1">
    <citation type="journal article" date="2019" name="Int. J. Syst. Evol. Microbiol.">
        <title>The Global Catalogue of Microorganisms (GCM) 10K type strain sequencing project: providing services to taxonomists for standard genome sequencing and annotation.</title>
        <authorList>
            <consortium name="The Broad Institute Genomics Platform"/>
            <consortium name="The Broad Institute Genome Sequencing Center for Infectious Disease"/>
            <person name="Wu L."/>
            <person name="Ma J."/>
        </authorList>
    </citation>
    <scope>NUCLEOTIDE SEQUENCE [LARGE SCALE GENOMIC DNA]</scope>
    <source>
        <strain evidence="2">JCM 17664</strain>
    </source>
</reference>
<evidence type="ECO:0008006" key="3">
    <source>
        <dbReference type="Google" id="ProtNLM"/>
    </source>
</evidence>
<dbReference type="Proteomes" id="UP001501207">
    <property type="component" value="Unassembled WGS sequence"/>
</dbReference>
<keyword evidence="2" id="KW-1185">Reference proteome</keyword>
<accession>A0ABP8FG90</accession>